<name>A0A0G9HEJ4_9GAMM</name>
<dbReference type="RefSeq" id="WP_046966343.1">
    <property type="nucleotide sequence ID" value="NZ_CP017480.1"/>
</dbReference>
<feature type="compositionally biased region" description="Basic and acidic residues" evidence="1">
    <location>
        <begin position="146"/>
        <end position="161"/>
    </location>
</feature>
<dbReference type="AlphaFoldDB" id="A0A0G9HEJ4"/>
<feature type="region of interest" description="Disordered" evidence="1">
    <location>
        <begin position="21"/>
        <end position="51"/>
    </location>
</feature>
<accession>A0A0G9HEJ4</accession>
<organism evidence="3 4">
    <name type="scientific">Luteibacter rhizovicinus DSM 16549</name>
    <dbReference type="NCBI Taxonomy" id="1440763"/>
    <lineage>
        <taxon>Bacteria</taxon>
        <taxon>Pseudomonadati</taxon>
        <taxon>Pseudomonadota</taxon>
        <taxon>Gammaproteobacteria</taxon>
        <taxon>Lysobacterales</taxon>
        <taxon>Rhodanobacteraceae</taxon>
        <taxon>Luteibacter</taxon>
    </lineage>
</organism>
<reference evidence="4" key="1">
    <citation type="submission" date="2016-09" db="EMBL/GenBank/DDBJ databases">
        <authorList>
            <person name="Lysoe E."/>
        </authorList>
    </citation>
    <scope>NUCLEOTIDE SEQUENCE [LARGE SCALE GENOMIC DNA]</scope>
    <source>
        <strain evidence="4">LJ96T</strain>
    </source>
</reference>
<feature type="region of interest" description="Disordered" evidence="1">
    <location>
        <begin position="99"/>
        <end position="126"/>
    </location>
</feature>
<dbReference type="STRING" id="1440763.BJI69_12645"/>
<evidence type="ECO:0000256" key="2">
    <source>
        <dbReference type="SAM" id="SignalP"/>
    </source>
</evidence>
<keyword evidence="2" id="KW-0732">Signal</keyword>
<dbReference type="EMBL" id="CP017480">
    <property type="protein sequence ID" value="APG04664.1"/>
    <property type="molecule type" value="Genomic_DNA"/>
</dbReference>
<dbReference type="Pfam" id="PF11304">
    <property type="entry name" value="DUF3106"/>
    <property type="match status" value="1"/>
</dbReference>
<dbReference type="KEGG" id="lrz:BJI69_12645"/>
<dbReference type="OrthoDB" id="5797406at2"/>
<gene>
    <name evidence="3" type="ORF">BJI69_12645</name>
</gene>
<dbReference type="PATRIC" id="fig|1440763.5.peg.332"/>
<feature type="compositionally biased region" description="Basic and acidic residues" evidence="1">
    <location>
        <begin position="99"/>
        <end position="112"/>
    </location>
</feature>
<protein>
    <submittedName>
        <fullName evidence="3">Uncharacterized protein</fullName>
    </submittedName>
</protein>
<evidence type="ECO:0000313" key="3">
    <source>
        <dbReference type="EMBL" id="APG04664.1"/>
    </source>
</evidence>
<evidence type="ECO:0000313" key="4">
    <source>
        <dbReference type="Proteomes" id="UP000182987"/>
    </source>
</evidence>
<dbReference type="InterPro" id="IPR021455">
    <property type="entry name" value="DUF3106"/>
</dbReference>
<dbReference type="Proteomes" id="UP000182987">
    <property type="component" value="Chromosome"/>
</dbReference>
<feature type="signal peptide" evidence="2">
    <location>
        <begin position="1"/>
        <end position="22"/>
    </location>
</feature>
<sequence>MRRVPFIIATVFALAAPLAATAQDRPPPGGAWPTSEQPQVPPRPWSQLTPDEKDILSPVAHDWDSFPARKQSHMLEMAQRWKGLPPERRAEIRERIDRWQHMTPEERAEARKNQQKFQDLSPEQRAKLHDAFERFRTLSPAQKQALMEKWRNQTPEQRRQAIDNMGPNDALPPPPPRGDRPGERGPPPDGSAKLGG</sequence>
<keyword evidence="4" id="KW-1185">Reference proteome</keyword>
<feature type="region of interest" description="Disordered" evidence="1">
    <location>
        <begin position="138"/>
        <end position="196"/>
    </location>
</feature>
<proteinExistence type="predicted"/>
<evidence type="ECO:0000256" key="1">
    <source>
        <dbReference type="SAM" id="MobiDB-lite"/>
    </source>
</evidence>
<feature type="chain" id="PRO_5014228198" evidence="2">
    <location>
        <begin position="23"/>
        <end position="196"/>
    </location>
</feature>